<dbReference type="RefSeq" id="WP_205313502.1">
    <property type="nucleotide sequence ID" value="NZ_JAERPS020000011.1"/>
</dbReference>
<name>A0ABS7XGF8_9GAMM</name>
<dbReference type="Proteomes" id="UP000663814">
    <property type="component" value="Unassembled WGS sequence"/>
</dbReference>
<sequence>MSSQVTLLGALHIGDSHRADVIGALNAGCQATWLDHYGSVVPVLPHLRFNHIGQLNALL</sequence>
<proteinExistence type="predicted"/>
<protein>
    <submittedName>
        <fullName evidence="1">Uncharacterized protein</fullName>
    </submittedName>
</protein>
<accession>A0ABS7XGF8</accession>
<reference evidence="1 2" key="1">
    <citation type="submission" date="2021-08" db="EMBL/GenBank/DDBJ databases">
        <title>Rheinheimera aquimaris sp. nov., isolated from seawater of the East Sea in Korea.</title>
        <authorList>
            <person name="Kim K.H."/>
            <person name="Wenting R."/>
            <person name="Kim K.R."/>
            <person name="Jeon C.O."/>
        </authorList>
    </citation>
    <scope>NUCLEOTIDE SEQUENCE [LARGE SCALE GENOMIC DNA]</scope>
    <source>
        <strain evidence="1 2">MA-13</strain>
    </source>
</reference>
<dbReference type="InterPro" id="IPR036412">
    <property type="entry name" value="HAD-like_sf"/>
</dbReference>
<gene>
    <name evidence="1" type="ORF">I4W93_019640</name>
</gene>
<evidence type="ECO:0000313" key="2">
    <source>
        <dbReference type="Proteomes" id="UP000663814"/>
    </source>
</evidence>
<dbReference type="InterPro" id="IPR023214">
    <property type="entry name" value="HAD_sf"/>
</dbReference>
<organism evidence="1 2">
    <name type="scientific">Rheinheimera maricola</name>
    <dbReference type="NCBI Taxonomy" id="2793282"/>
    <lineage>
        <taxon>Bacteria</taxon>
        <taxon>Pseudomonadati</taxon>
        <taxon>Pseudomonadota</taxon>
        <taxon>Gammaproteobacteria</taxon>
        <taxon>Chromatiales</taxon>
        <taxon>Chromatiaceae</taxon>
        <taxon>Rheinheimera</taxon>
    </lineage>
</organism>
<dbReference type="Gene3D" id="3.40.50.1000">
    <property type="entry name" value="HAD superfamily/HAD-like"/>
    <property type="match status" value="1"/>
</dbReference>
<dbReference type="SUPFAM" id="SSF56784">
    <property type="entry name" value="HAD-like"/>
    <property type="match status" value="1"/>
</dbReference>
<comment type="caution">
    <text evidence="1">The sequence shown here is derived from an EMBL/GenBank/DDBJ whole genome shotgun (WGS) entry which is preliminary data.</text>
</comment>
<keyword evidence="2" id="KW-1185">Reference proteome</keyword>
<evidence type="ECO:0000313" key="1">
    <source>
        <dbReference type="EMBL" id="MBZ9613812.1"/>
    </source>
</evidence>
<dbReference type="EMBL" id="JAERPS020000011">
    <property type="protein sequence ID" value="MBZ9613812.1"/>
    <property type="molecule type" value="Genomic_DNA"/>
</dbReference>